<evidence type="ECO:0000313" key="6">
    <source>
        <dbReference type="Proteomes" id="UP000019277"/>
    </source>
</evidence>
<dbReference type="Proteomes" id="UP000019277">
    <property type="component" value="Unassembled WGS sequence"/>
</dbReference>
<dbReference type="OrthoDB" id="9797416at2"/>
<dbReference type="InterPro" id="IPR023214">
    <property type="entry name" value="HAD_sf"/>
</dbReference>
<dbReference type="eggNOG" id="COG4229">
    <property type="taxonomic scope" value="Bacteria"/>
</dbReference>
<evidence type="ECO:0000313" key="5">
    <source>
        <dbReference type="EMBL" id="EWC60760.1"/>
    </source>
</evidence>
<accession>W7IJ08</accession>
<dbReference type="STRING" id="909613.UO65_3948"/>
<evidence type="ECO:0000256" key="3">
    <source>
        <dbReference type="ARBA" id="ARBA00023167"/>
    </source>
</evidence>
<dbReference type="GO" id="GO:0043874">
    <property type="term" value="F:acireductone synthase activity"/>
    <property type="evidence" value="ECO:0007669"/>
    <property type="project" value="UniProtKB-EC"/>
</dbReference>
<comment type="similarity">
    <text evidence="4">Belongs to the HAD-like hydrolase superfamily. MasA/MtnC family.</text>
</comment>
<evidence type="ECO:0000256" key="4">
    <source>
        <dbReference type="HAMAP-Rule" id="MF_01681"/>
    </source>
</evidence>
<comment type="subunit">
    <text evidence="4">Monomer.</text>
</comment>
<protein>
    <recommendedName>
        <fullName evidence="4">Enolase-phosphatase E1</fullName>
        <ecNumber evidence="4">3.1.3.77</ecNumber>
    </recommendedName>
    <alternativeName>
        <fullName evidence="4">2,3-diketo-5-methylthio-1-phosphopentane phosphatase</fullName>
    </alternativeName>
</protein>
<keyword evidence="3 4" id="KW-0486">Methionine biosynthesis</keyword>
<dbReference type="InterPro" id="IPR023943">
    <property type="entry name" value="Enolase-ppase_E1"/>
</dbReference>
<proteinExistence type="inferred from homology"/>
<dbReference type="PATRIC" id="fig|909613.9.peg.3949"/>
<comment type="cofactor">
    <cofactor evidence="4">
        <name>Mg(2+)</name>
        <dbReference type="ChEBI" id="CHEBI:18420"/>
    </cofactor>
    <text evidence="4">Binds 1 Mg(2+) ion per subunit.</text>
</comment>
<keyword evidence="6" id="KW-1185">Reference proteome</keyword>
<keyword evidence="1 4" id="KW-0028">Amino-acid biosynthesis</keyword>
<comment type="catalytic activity">
    <reaction evidence="4">
        <text>5-methylsulfanyl-2,3-dioxopentyl phosphate + H2O = 1,2-dihydroxy-5-(methylsulfanyl)pent-1-en-3-one + phosphate</text>
        <dbReference type="Rhea" id="RHEA:21700"/>
        <dbReference type="ChEBI" id="CHEBI:15377"/>
        <dbReference type="ChEBI" id="CHEBI:43474"/>
        <dbReference type="ChEBI" id="CHEBI:49252"/>
        <dbReference type="ChEBI" id="CHEBI:58828"/>
        <dbReference type="EC" id="3.1.3.77"/>
    </reaction>
</comment>
<dbReference type="UniPathway" id="UPA00904">
    <property type="reaction ID" value="UER00876"/>
</dbReference>
<gene>
    <name evidence="4" type="primary">mtnC</name>
    <name evidence="5" type="ORF">UO65_3948</name>
</gene>
<sequence length="239" mass="25128">MTEVLRAQWVVLDIEGTLMPTSAVHVGLYDFARPRLGPWIDAHPDSELVRSAVARTKAEAGLADDAGTAEVVAVLHRWMAEDRKAAPLKDLQGEIWQQGYASGELVSSYFPDVVGALRAWHAAGLALAVFSSGAVKGQVASFSNTTDGDLTGLFRSHFDTVNAGPKREAPSYAAITAGLGDPDPGAVVFLSDVPAELDAAAEAGWQTVGLARAGEPYADADFGAHLVVGTFDDLRIEAA</sequence>
<name>W7IJ08_9PSEU</name>
<evidence type="ECO:0000256" key="2">
    <source>
        <dbReference type="ARBA" id="ARBA00022801"/>
    </source>
</evidence>
<dbReference type="SFLD" id="SFLDG01129">
    <property type="entry name" value="C1.5:_HAD__Beta-PGM__Phosphata"/>
    <property type="match status" value="1"/>
</dbReference>
<evidence type="ECO:0000256" key="1">
    <source>
        <dbReference type="ARBA" id="ARBA00022605"/>
    </source>
</evidence>
<dbReference type="HAMAP" id="MF_01681">
    <property type="entry name" value="Salvage_MtnC"/>
    <property type="match status" value="1"/>
</dbReference>
<dbReference type="GO" id="GO:0043715">
    <property type="term" value="F:2,3-diketo-5-methylthiopentyl-1-phosphate enolase activity"/>
    <property type="evidence" value="ECO:0007669"/>
    <property type="project" value="UniProtKB-UniRule"/>
</dbReference>
<dbReference type="Gene3D" id="1.10.720.60">
    <property type="match status" value="1"/>
</dbReference>
<comment type="pathway">
    <text evidence="4">Amino-acid biosynthesis; L-methionine biosynthesis via salvage pathway; L-methionine from S-methyl-5-thio-alpha-D-ribose 1-phosphate: step 3/6.</text>
</comment>
<dbReference type="GO" id="GO:0019509">
    <property type="term" value="P:L-methionine salvage from methylthioadenosine"/>
    <property type="evidence" value="ECO:0007669"/>
    <property type="project" value="UniProtKB-UniRule"/>
</dbReference>
<dbReference type="PANTHER" id="PTHR20371:SF1">
    <property type="entry name" value="ENOLASE-PHOSPHATASE E1"/>
    <property type="match status" value="1"/>
</dbReference>
<dbReference type="GO" id="GO:0000287">
    <property type="term" value="F:magnesium ion binding"/>
    <property type="evidence" value="ECO:0007669"/>
    <property type="project" value="UniProtKB-UniRule"/>
</dbReference>
<dbReference type="Gene3D" id="3.40.50.1000">
    <property type="entry name" value="HAD superfamily/HAD-like"/>
    <property type="match status" value="1"/>
</dbReference>
<dbReference type="AlphaFoldDB" id="W7IJ08"/>
<reference evidence="5 6" key="1">
    <citation type="journal article" date="2014" name="Genome Announc.">
        <title>Draft Genome Sequence of the Antitrypanosomally Active Sponge-Associated Bacterium Actinokineospora sp. Strain EG49.</title>
        <authorList>
            <person name="Harjes J."/>
            <person name="Ryu T."/>
            <person name="Abdelmohsen U.R."/>
            <person name="Moitinho-Silva L."/>
            <person name="Horn H."/>
            <person name="Ravasi T."/>
            <person name="Hentschel U."/>
        </authorList>
    </citation>
    <scope>NUCLEOTIDE SEQUENCE [LARGE SCALE GENOMIC DNA]</scope>
    <source>
        <strain evidence="5 6">EG49</strain>
    </source>
</reference>
<dbReference type="InterPro" id="IPR036412">
    <property type="entry name" value="HAD-like_sf"/>
</dbReference>
<dbReference type="SUPFAM" id="SSF56784">
    <property type="entry name" value="HAD-like"/>
    <property type="match status" value="1"/>
</dbReference>
<comment type="pathway">
    <text evidence="4">Amino-acid biosynthesis; L-methionine biosynthesis via salvage pathway; L-methionine from S-methyl-5-thio-alpha-D-ribose 1-phosphate: step 4/6.</text>
</comment>
<keyword evidence="4" id="KW-0479">Metal-binding</keyword>
<dbReference type="SFLD" id="SFLDS00003">
    <property type="entry name" value="Haloacid_Dehalogenase"/>
    <property type="match status" value="1"/>
</dbReference>
<comment type="function">
    <text evidence="4">Bifunctional enzyme that catalyzes the enolization of 2,3-diketo-5-methylthiopentyl-1-phosphate (DK-MTP-1-P) into the intermediate 2-hydroxy-3-keto-5-methylthiopentenyl-1-phosphate (HK-MTPenyl-1-P), which is then dephosphorylated to form the acireductone 1,2-dihydroxy-3-keto-5-methylthiopentene (DHK-MTPene).</text>
</comment>
<dbReference type="RefSeq" id="WP_035284640.1">
    <property type="nucleotide sequence ID" value="NZ_AYXG01000146.1"/>
</dbReference>
<keyword evidence="4" id="KW-0460">Magnesium</keyword>
<dbReference type="SFLD" id="SFLDG01133">
    <property type="entry name" value="C1.5.4:_Enolase-phosphatase_Li"/>
    <property type="match status" value="1"/>
</dbReference>
<dbReference type="EC" id="3.1.3.77" evidence="4"/>
<organism evidence="5 6">
    <name type="scientific">Actinokineospora spheciospongiae</name>
    <dbReference type="NCBI Taxonomy" id="909613"/>
    <lineage>
        <taxon>Bacteria</taxon>
        <taxon>Bacillati</taxon>
        <taxon>Actinomycetota</taxon>
        <taxon>Actinomycetes</taxon>
        <taxon>Pseudonocardiales</taxon>
        <taxon>Pseudonocardiaceae</taxon>
        <taxon>Actinokineospora</taxon>
    </lineage>
</organism>
<dbReference type="PANTHER" id="PTHR20371">
    <property type="entry name" value="ENOLASE-PHOSPHATASE E1"/>
    <property type="match status" value="1"/>
</dbReference>
<keyword evidence="2 4" id="KW-0378">Hydrolase</keyword>
<dbReference type="CDD" id="cd01629">
    <property type="entry name" value="HAD_EP"/>
    <property type="match status" value="1"/>
</dbReference>
<dbReference type="NCBIfam" id="TIGR01691">
    <property type="entry name" value="enolase-ppase"/>
    <property type="match status" value="1"/>
</dbReference>
<dbReference type="EMBL" id="AYXG01000146">
    <property type="protein sequence ID" value="EWC60760.1"/>
    <property type="molecule type" value="Genomic_DNA"/>
</dbReference>
<dbReference type="Pfam" id="PF00702">
    <property type="entry name" value="Hydrolase"/>
    <property type="match status" value="1"/>
</dbReference>
<comment type="caution">
    <text evidence="5">The sequence shown here is derived from an EMBL/GenBank/DDBJ whole genome shotgun (WGS) entry which is preliminary data.</text>
</comment>
<dbReference type="GO" id="GO:0043716">
    <property type="term" value="F:2-hydroxy-3-keto-5-methylthiopentenyl-1-phosphate phosphatase activity"/>
    <property type="evidence" value="ECO:0007669"/>
    <property type="project" value="UniProtKB-UniRule"/>
</dbReference>